<dbReference type="Gene3D" id="1.10.287.1770">
    <property type="match status" value="1"/>
</dbReference>
<dbReference type="GO" id="GO:0015093">
    <property type="term" value="F:ferrous iron transmembrane transporter activity"/>
    <property type="evidence" value="ECO:0007669"/>
    <property type="project" value="InterPro"/>
</dbReference>
<evidence type="ECO:0000256" key="6">
    <source>
        <dbReference type="ARBA" id="ARBA00022741"/>
    </source>
</evidence>
<dbReference type="PANTHER" id="PTHR43185:SF1">
    <property type="entry name" value="FE(2+) TRANSPORTER FEOB"/>
    <property type="match status" value="1"/>
</dbReference>
<protein>
    <recommendedName>
        <fullName evidence="12">Ferrous iron transport protein B</fullName>
    </recommendedName>
</protein>
<dbReference type="InterPro" id="IPR041069">
    <property type="entry name" value="FeoB_Cyto"/>
</dbReference>
<feature type="transmembrane region" description="Helical" evidence="13">
    <location>
        <begin position="394"/>
        <end position="412"/>
    </location>
</feature>
<dbReference type="Pfam" id="PF07670">
    <property type="entry name" value="Gate"/>
    <property type="match status" value="2"/>
</dbReference>
<evidence type="ECO:0000256" key="1">
    <source>
        <dbReference type="ARBA" id="ARBA00004651"/>
    </source>
</evidence>
<dbReference type="PANTHER" id="PTHR43185">
    <property type="entry name" value="FERROUS IRON TRANSPORT PROTEIN B"/>
    <property type="match status" value="1"/>
</dbReference>
<feature type="transmembrane region" description="Helical" evidence="13">
    <location>
        <begin position="445"/>
        <end position="471"/>
    </location>
</feature>
<comment type="caution">
    <text evidence="15">The sequence shown here is derived from an EMBL/GenBank/DDBJ whole genome shotgun (WGS) entry which is preliminary data.</text>
</comment>
<dbReference type="Pfam" id="PF04023">
    <property type="entry name" value="FeoA"/>
    <property type="match status" value="1"/>
</dbReference>
<dbReference type="InterPro" id="IPR008988">
    <property type="entry name" value="Transcriptional_repressor_C"/>
</dbReference>
<dbReference type="InterPro" id="IPR027417">
    <property type="entry name" value="P-loop_NTPase"/>
</dbReference>
<evidence type="ECO:0000256" key="12">
    <source>
        <dbReference type="ARBA" id="ARBA00031200"/>
    </source>
</evidence>
<evidence type="ECO:0000256" key="8">
    <source>
        <dbReference type="ARBA" id="ARBA00023004"/>
    </source>
</evidence>
<dbReference type="SMART" id="SM00899">
    <property type="entry name" value="FeoA"/>
    <property type="match status" value="1"/>
</dbReference>
<feature type="domain" description="FeoB-type G" evidence="14">
    <location>
        <begin position="103"/>
        <end position="265"/>
    </location>
</feature>
<evidence type="ECO:0000256" key="9">
    <source>
        <dbReference type="ARBA" id="ARBA00023065"/>
    </source>
</evidence>
<evidence type="ECO:0000256" key="5">
    <source>
        <dbReference type="ARBA" id="ARBA00022692"/>
    </source>
</evidence>
<evidence type="ECO:0000259" key="14">
    <source>
        <dbReference type="PROSITE" id="PS51711"/>
    </source>
</evidence>
<dbReference type="SUPFAM" id="SSF52540">
    <property type="entry name" value="P-loop containing nucleoside triphosphate hydrolases"/>
    <property type="match status" value="1"/>
</dbReference>
<dbReference type="SUPFAM" id="SSF50037">
    <property type="entry name" value="C-terminal domain of transcriptional repressors"/>
    <property type="match status" value="1"/>
</dbReference>
<organism evidence="15">
    <name type="scientific">bioreactor metagenome</name>
    <dbReference type="NCBI Taxonomy" id="1076179"/>
    <lineage>
        <taxon>unclassified sequences</taxon>
        <taxon>metagenomes</taxon>
        <taxon>ecological metagenomes</taxon>
    </lineage>
</organism>
<feature type="transmembrane region" description="Helical" evidence="13">
    <location>
        <begin position="776"/>
        <end position="799"/>
    </location>
</feature>
<comment type="subcellular location">
    <subcellularLocation>
        <location evidence="1">Cell membrane</location>
        <topology evidence="1">Multi-pass membrane protein</topology>
    </subcellularLocation>
</comment>
<dbReference type="InterPro" id="IPR050860">
    <property type="entry name" value="FeoB_GTPase"/>
</dbReference>
<evidence type="ECO:0000256" key="2">
    <source>
        <dbReference type="ARBA" id="ARBA00022448"/>
    </source>
</evidence>
<dbReference type="Gene3D" id="2.30.30.90">
    <property type="match status" value="1"/>
</dbReference>
<keyword evidence="4" id="KW-0410">Iron transport</keyword>
<feature type="transmembrane region" description="Helical" evidence="13">
    <location>
        <begin position="618"/>
        <end position="639"/>
    </location>
</feature>
<dbReference type="GO" id="GO:0005525">
    <property type="term" value="F:GTP binding"/>
    <property type="evidence" value="ECO:0007669"/>
    <property type="project" value="UniProtKB-KW"/>
</dbReference>
<feature type="transmembrane region" description="Helical" evidence="13">
    <location>
        <begin position="533"/>
        <end position="555"/>
    </location>
</feature>
<dbReference type="GO" id="GO:0005886">
    <property type="term" value="C:plasma membrane"/>
    <property type="evidence" value="ECO:0007669"/>
    <property type="project" value="UniProtKB-SubCell"/>
</dbReference>
<keyword evidence="9" id="KW-0406">Ion transport</keyword>
<sequence length="838" mass="94060">MTLADLSPGEKGVITKVKGHGAFRKRILEMGFISGKQVGVIQRAPLMDPVEYNVMGYNVTLRNSEARLIEIITEHESSDGHEHPSNGSIEGDLINTARKKGKIINVALVGNPNSGKTTLFNYASGSRERVGNYSGVTVDAKEAKFRKGDYTFVVTDLPGTYSISAYSPEELYVRDHITESFPDVVVNIIDSSNLERNLYLTTQLIDMDIRMVGVLNMYDELENGGNKLDYNQLGRLLGIPFVPTVGSKGKGIDELFQKIIDVYEDRDTTRRHIHINYGTIIEQAISHIQSKLRQPGNFHLLDKVSSRFIAIKLIEKDRATEVLIEQLGNFAEIIEAVDQQITRVENELNQDTESLIADAKYGFIAGALRETFSANPVVQRKKSEVVDTIITHKLWGIPIFIFLMYLTFYGTFKLGQYPMEWIESLVEVTSAWLETGLPDGMLKDLFIQGIVGGVGGVIIFLPNILLLYLFISLMEDTGYMARAVFIMDKIMHRIGLHGKSFIPLLMGFGCNVPAILSTRIIESRRDRLITMLINPFMSCSARLPVYILFISAFFVSHQGTILFSMYAIGVLLAIGSALLFKKAIFKQPDMPFVMELPPYRTPTLRTILKHMWSRAEQYLRKIGGVILVASIIIWALGYFPRETAEDHTYDVRVTTIRDQYSKQILQTQHPGEVIARLQAEEETEVNQVLNEKESNRQLNSYIGRLGHFIEPVMRPLGFDWKMSVALLTGVAAKEITVGTLGVLYQAGDDTDEHSASLITKIQQQTYHDGPRKGEKVFTPLVAFSFMLFILIYFPCVAVVAAIKKESGNWRWALFIVVYTTGLAYLASLAVFQVGSLLL</sequence>
<keyword evidence="3" id="KW-1003">Cell membrane</keyword>
<dbReference type="InterPro" id="IPR011640">
    <property type="entry name" value="Fe2_transport_prot_B_C"/>
</dbReference>
<dbReference type="NCBIfam" id="TIGR00437">
    <property type="entry name" value="feoB"/>
    <property type="match status" value="1"/>
</dbReference>
<dbReference type="Pfam" id="PF02421">
    <property type="entry name" value="FeoB_N"/>
    <property type="match status" value="1"/>
</dbReference>
<keyword evidence="2" id="KW-0813">Transport</keyword>
<keyword evidence="11 13" id="KW-0472">Membrane</keyword>
<evidence type="ECO:0000256" key="4">
    <source>
        <dbReference type="ARBA" id="ARBA00022496"/>
    </source>
</evidence>
<keyword evidence="10" id="KW-0342">GTP-binding</keyword>
<gene>
    <name evidence="15" type="primary">feoB_10</name>
    <name evidence="15" type="ORF">SDC9_15555</name>
</gene>
<proteinExistence type="predicted"/>
<accession>A0A644TS32</accession>
<name>A0A644TS32_9ZZZZ</name>
<dbReference type="InterPro" id="IPR011642">
    <property type="entry name" value="Gate_dom"/>
</dbReference>
<evidence type="ECO:0000256" key="11">
    <source>
        <dbReference type="ARBA" id="ARBA00023136"/>
    </source>
</evidence>
<keyword evidence="8" id="KW-0408">Iron</keyword>
<dbReference type="GO" id="GO:0046914">
    <property type="term" value="F:transition metal ion binding"/>
    <property type="evidence" value="ECO:0007669"/>
    <property type="project" value="InterPro"/>
</dbReference>
<evidence type="ECO:0000256" key="3">
    <source>
        <dbReference type="ARBA" id="ARBA00022475"/>
    </source>
</evidence>
<dbReference type="Gene3D" id="3.40.50.300">
    <property type="entry name" value="P-loop containing nucleotide triphosphate hydrolases"/>
    <property type="match status" value="1"/>
</dbReference>
<keyword evidence="5 13" id="KW-0812">Transmembrane</keyword>
<feature type="transmembrane region" description="Helical" evidence="13">
    <location>
        <begin position="561"/>
        <end position="580"/>
    </location>
</feature>
<keyword evidence="6" id="KW-0547">Nucleotide-binding</keyword>
<feature type="transmembrane region" description="Helical" evidence="13">
    <location>
        <begin position="811"/>
        <end position="833"/>
    </location>
</feature>
<dbReference type="InterPro" id="IPR038157">
    <property type="entry name" value="FeoA_core_dom"/>
</dbReference>
<dbReference type="Pfam" id="PF17910">
    <property type="entry name" value="FeoB_Cyto"/>
    <property type="match status" value="1"/>
</dbReference>
<evidence type="ECO:0000313" key="15">
    <source>
        <dbReference type="EMBL" id="MPL69806.1"/>
    </source>
</evidence>
<dbReference type="InterPro" id="IPR007167">
    <property type="entry name" value="Fe-transptr_FeoA-like"/>
</dbReference>
<reference evidence="15" key="1">
    <citation type="submission" date="2019-08" db="EMBL/GenBank/DDBJ databases">
        <authorList>
            <person name="Kucharzyk K."/>
            <person name="Murdoch R.W."/>
            <person name="Higgins S."/>
            <person name="Loffler F."/>
        </authorList>
    </citation>
    <scope>NUCLEOTIDE SEQUENCE</scope>
</reference>
<evidence type="ECO:0000256" key="13">
    <source>
        <dbReference type="SAM" id="Phobius"/>
    </source>
</evidence>
<dbReference type="CDD" id="cd01879">
    <property type="entry name" value="FeoB"/>
    <property type="match status" value="1"/>
</dbReference>
<feature type="transmembrane region" description="Helical" evidence="13">
    <location>
        <begin position="501"/>
        <end position="521"/>
    </location>
</feature>
<dbReference type="Pfam" id="PF07664">
    <property type="entry name" value="FeoB_C"/>
    <property type="match status" value="1"/>
</dbReference>
<evidence type="ECO:0000256" key="7">
    <source>
        <dbReference type="ARBA" id="ARBA00022989"/>
    </source>
</evidence>
<dbReference type="AlphaFoldDB" id="A0A644TS32"/>
<evidence type="ECO:0000256" key="10">
    <source>
        <dbReference type="ARBA" id="ARBA00023134"/>
    </source>
</evidence>
<dbReference type="PROSITE" id="PS51711">
    <property type="entry name" value="G_FEOB"/>
    <property type="match status" value="1"/>
</dbReference>
<dbReference type="EMBL" id="VSSQ01000049">
    <property type="protein sequence ID" value="MPL69806.1"/>
    <property type="molecule type" value="Genomic_DNA"/>
</dbReference>
<dbReference type="InterPro" id="IPR030389">
    <property type="entry name" value="G_FEOB_dom"/>
</dbReference>
<dbReference type="InterPro" id="IPR003373">
    <property type="entry name" value="Fe2_transport_prot-B"/>
</dbReference>
<keyword evidence="7 13" id="KW-1133">Transmembrane helix</keyword>